<protein>
    <submittedName>
        <fullName evidence="7">2-aminoadipate transaminase</fullName>
        <ecNumber evidence="7">2.6.1.39</ecNumber>
    </submittedName>
</protein>
<evidence type="ECO:0000256" key="4">
    <source>
        <dbReference type="ARBA" id="ARBA00023125"/>
    </source>
</evidence>
<dbReference type="InterPro" id="IPR015424">
    <property type="entry name" value="PyrdxlP-dep_Trfase"/>
</dbReference>
<dbReference type="Pfam" id="PF00392">
    <property type="entry name" value="GntR"/>
    <property type="match status" value="1"/>
</dbReference>
<dbReference type="PANTHER" id="PTHR46577:SF1">
    <property type="entry name" value="HTH-TYPE TRANSCRIPTIONAL REGULATORY PROTEIN GABR"/>
    <property type="match status" value="1"/>
</dbReference>
<keyword evidence="5" id="KW-0804">Transcription</keyword>
<dbReference type="InterPro" id="IPR036388">
    <property type="entry name" value="WH-like_DNA-bd_sf"/>
</dbReference>
<name>A0A378NW88_9FIRM</name>
<dbReference type="GO" id="GO:0047536">
    <property type="term" value="F:2-aminoadipate transaminase activity"/>
    <property type="evidence" value="ECO:0007669"/>
    <property type="project" value="UniProtKB-EC"/>
</dbReference>
<proteinExistence type="inferred from homology"/>
<dbReference type="PROSITE" id="PS50949">
    <property type="entry name" value="HTH_GNTR"/>
    <property type="match status" value="1"/>
</dbReference>
<dbReference type="InterPro" id="IPR015422">
    <property type="entry name" value="PyrdxlP-dep_Trfase_small"/>
</dbReference>
<keyword evidence="7" id="KW-0032">Aminotransferase</keyword>
<dbReference type="GO" id="GO:0003700">
    <property type="term" value="F:DNA-binding transcription factor activity"/>
    <property type="evidence" value="ECO:0007669"/>
    <property type="project" value="InterPro"/>
</dbReference>
<dbReference type="CDD" id="cd00609">
    <property type="entry name" value="AAT_like"/>
    <property type="match status" value="1"/>
</dbReference>
<accession>A0A378NW88</accession>
<reference evidence="7 8" key="1">
    <citation type="submission" date="2018-06" db="EMBL/GenBank/DDBJ databases">
        <authorList>
            <consortium name="Pathogen Informatics"/>
            <person name="Doyle S."/>
        </authorList>
    </citation>
    <scope>NUCLEOTIDE SEQUENCE [LARGE SCALE GENOMIC DNA]</scope>
    <source>
        <strain evidence="7 8">NCTC10571</strain>
    </source>
</reference>
<dbReference type="Proteomes" id="UP000255234">
    <property type="component" value="Unassembled WGS sequence"/>
</dbReference>
<evidence type="ECO:0000256" key="1">
    <source>
        <dbReference type="ARBA" id="ARBA00005384"/>
    </source>
</evidence>
<keyword evidence="2" id="KW-0663">Pyridoxal phosphate</keyword>
<dbReference type="SUPFAM" id="SSF53383">
    <property type="entry name" value="PLP-dependent transferases"/>
    <property type="match status" value="1"/>
</dbReference>
<dbReference type="InterPro" id="IPR015421">
    <property type="entry name" value="PyrdxlP-dep_Trfase_major"/>
</dbReference>
<keyword evidence="4" id="KW-0238">DNA-binding</keyword>
<dbReference type="InterPro" id="IPR051446">
    <property type="entry name" value="HTH_trans_reg/aminotransferase"/>
</dbReference>
<dbReference type="Gene3D" id="3.90.1150.10">
    <property type="entry name" value="Aspartate Aminotransferase, domain 1"/>
    <property type="match status" value="1"/>
</dbReference>
<evidence type="ECO:0000256" key="3">
    <source>
        <dbReference type="ARBA" id="ARBA00023015"/>
    </source>
</evidence>
<dbReference type="AlphaFoldDB" id="A0A378NW88"/>
<dbReference type="InterPro" id="IPR004839">
    <property type="entry name" value="Aminotransferase_I/II_large"/>
</dbReference>
<dbReference type="SUPFAM" id="SSF46785">
    <property type="entry name" value="Winged helix' DNA-binding domain"/>
    <property type="match status" value="1"/>
</dbReference>
<evidence type="ECO:0000259" key="6">
    <source>
        <dbReference type="PROSITE" id="PS50949"/>
    </source>
</evidence>
<evidence type="ECO:0000256" key="2">
    <source>
        <dbReference type="ARBA" id="ARBA00022898"/>
    </source>
</evidence>
<dbReference type="InterPro" id="IPR036390">
    <property type="entry name" value="WH_DNA-bd_sf"/>
</dbReference>
<dbReference type="PANTHER" id="PTHR46577">
    <property type="entry name" value="HTH-TYPE TRANSCRIPTIONAL REGULATORY PROTEIN GABR"/>
    <property type="match status" value="1"/>
</dbReference>
<feature type="domain" description="HTH gntR-type" evidence="6">
    <location>
        <begin position="19"/>
        <end position="87"/>
    </location>
</feature>
<dbReference type="EC" id="2.6.1.39" evidence="7"/>
<evidence type="ECO:0000313" key="8">
    <source>
        <dbReference type="Proteomes" id="UP000255234"/>
    </source>
</evidence>
<dbReference type="Gene3D" id="1.10.10.10">
    <property type="entry name" value="Winged helix-like DNA-binding domain superfamily/Winged helix DNA-binding domain"/>
    <property type="match status" value="1"/>
</dbReference>
<comment type="similarity">
    <text evidence="1">In the C-terminal section; belongs to the class-I pyridoxal-phosphate-dependent aminotransferase family.</text>
</comment>
<dbReference type="InterPro" id="IPR000524">
    <property type="entry name" value="Tscrpt_reg_HTH_GntR"/>
</dbReference>
<dbReference type="GO" id="GO:0003677">
    <property type="term" value="F:DNA binding"/>
    <property type="evidence" value="ECO:0007669"/>
    <property type="project" value="UniProtKB-KW"/>
</dbReference>
<evidence type="ECO:0000256" key="5">
    <source>
        <dbReference type="ARBA" id="ARBA00023163"/>
    </source>
</evidence>
<dbReference type="CDD" id="cd07377">
    <property type="entry name" value="WHTH_GntR"/>
    <property type="match status" value="1"/>
</dbReference>
<dbReference type="RefSeq" id="WP_115152251.1">
    <property type="nucleotide sequence ID" value="NZ_UGPP01000001.1"/>
</dbReference>
<dbReference type="Gene3D" id="3.40.640.10">
    <property type="entry name" value="Type I PLP-dependent aspartate aminotransferase-like (Major domain)"/>
    <property type="match status" value="1"/>
</dbReference>
<organism evidence="7 8">
    <name type="scientific">Megamonas hypermegale</name>
    <dbReference type="NCBI Taxonomy" id="158847"/>
    <lineage>
        <taxon>Bacteria</taxon>
        <taxon>Bacillati</taxon>
        <taxon>Bacillota</taxon>
        <taxon>Negativicutes</taxon>
        <taxon>Selenomonadales</taxon>
        <taxon>Selenomonadaceae</taxon>
        <taxon>Megamonas</taxon>
    </lineage>
</organism>
<dbReference type="Pfam" id="PF00155">
    <property type="entry name" value="Aminotran_1_2"/>
    <property type="match status" value="1"/>
</dbReference>
<keyword evidence="3" id="KW-0805">Transcription regulation</keyword>
<sequence length="479" mass="54611">MNTKLMDFVLIKLDKNAKNPLYVQLYEQIKLMIKQHLLSPGYKLPAVRNLAQNLQVNPSTVVNAYKELEKNGFIFSKRGSGSYVAEQVINTIDELEENNHIPIDLTDDLKILQGQKNVINMSTISLNPDMISIETFKQVVNKILERDKGYAFTYQDSQGYLPLRQSITQELAKKRINTTPEYIQIISGAQQGIDIVARAILKHGDIVFVENPTYPGAIAAFRSCGAKIIDIKLTKEGIDLVDLENKLRKFRPKLIYVMPNIQNPTGISYTKANCRRLMGLARFYNAYILEDDYISGLCYQEKSPIPLKAYDTDDRVIYIRSLSKIFMPGLRLAYLIMPQVLAQTLLNVKHISDIATSGLTQRVFDYYLREGLWQEHLNSIRSVYKTQFEFALRMAKKYLPKDIDYLKPQGGLSLWLNLPDRLNASEIIEKTRNEGVIICDGAPFFVRNAPNKQIRLSFATLSLAEINTGIKIIQNITKS</sequence>
<dbReference type="EMBL" id="UGPP01000001">
    <property type="protein sequence ID" value="STY72197.1"/>
    <property type="molecule type" value="Genomic_DNA"/>
</dbReference>
<dbReference type="GO" id="GO:0030170">
    <property type="term" value="F:pyridoxal phosphate binding"/>
    <property type="evidence" value="ECO:0007669"/>
    <property type="project" value="InterPro"/>
</dbReference>
<evidence type="ECO:0000313" key="7">
    <source>
        <dbReference type="EMBL" id="STY72197.1"/>
    </source>
</evidence>
<keyword evidence="7" id="KW-0808">Transferase</keyword>
<dbReference type="SMART" id="SM00345">
    <property type="entry name" value="HTH_GNTR"/>
    <property type="match status" value="1"/>
</dbReference>
<gene>
    <name evidence="7" type="primary">lysN</name>
    <name evidence="7" type="ORF">NCTC10571_02388</name>
</gene>